<organism evidence="2 3">
    <name type="scientific">Chitinivorax tropicus</name>
    <dbReference type="NCBI Taxonomy" id="714531"/>
    <lineage>
        <taxon>Bacteria</taxon>
        <taxon>Pseudomonadati</taxon>
        <taxon>Pseudomonadota</taxon>
        <taxon>Betaproteobacteria</taxon>
        <taxon>Chitinivorax</taxon>
    </lineage>
</organism>
<dbReference type="InterPro" id="IPR036065">
    <property type="entry name" value="BolA-like_sf"/>
</dbReference>
<evidence type="ECO:0000313" key="3">
    <source>
        <dbReference type="Proteomes" id="UP000575898"/>
    </source>
</evidence>
<dbReference type="EMBL" id="JACHHY010000001">
    <property type="protein sequence ID" value="MBB5016957.1"/>
    <property type="molecule type" value="Genomic_DNA"/>
</dbReference>
<dbReference type="Pfam" id="PF01722">
    <property type="entry name" value="BolA"/>
    <property type="match status" value="1"/>
</dbReference>
<dbReference type="PANTHER" id="PTHR46230">
    <property type="match status" value="1"/>
</dbReference>
<protein>
    <submittedName>
        <fullName evidence="2">BolA protein</fullName>
    </submittedName>
</protein>
<dbReference type="SUPFAM" id="SSF82657">
    <property type="entry name" value="BolA-like"/>
    <property type="match status" value="1"/>
</dbReference>
<comment type="similarity">
    <text evidence="1">Belongs to the BolA/IbaG family.</text>
</comment>
<proteinExistence type="inferred from homology"/>
<keyword evidence="3" id="KW-1185">Reference proteome</keyword>
<comment type="caution">
    <text evidence="2">The sequence shown here is derived from an EMBL/GenBank/DDBJ whole genome shotgun (WGS) entry which is preliminary data.</text>
</comment>
<accession>A0A840MJH0</accession>
<name>A0A840MJH0_9PROT</name>
<dbReference type="InterPro" id="IPR002634">
    <property type="entry name" value="BolA"/>
</dbReference>
<evidence type="ECO:0000313" key="2">
    <source>
        <dbReference type="EMBL" id="MBB5016957.1"/>
    </source>
</evidence>
<dbReference type="PANTHER" id="PTHR46230:SF7">
    <property type="entry name" value="BOLA-LIKE PROTEIN 1"/>
    <property type="match status" value="1"/>
</dbReference>
<sequence length="89" mass="9934">MNGSTDLLMRERLQALSPELIDIQDESSQHIGHEGAKGGGGHYWMTIVSAAFVGQSRIERHRLIYQALGDLMQTRIHALSIKAYAPEEM</sequence>
<reference evidence="2 3" key="1">
    <citation type="submission" date="2020-08" db="EMBL/GenBank/DDBJ databases">
        <title>Genomic Encyclopedia of Type Strains, Phase IV (KMG-IV): sequencing the most valuable type-strain genomes for metagenomic binning, comparative biology and taxonomic classification.</title>
        <authorList>
            <person name="Goeker M."/>
        </authorList>
    </citation>
    <scope>NUCLEOTIDE SEQUENCE [LARGE SCALE GENOMIC DNA]</scope>
    <source>
        <strain evidence="2 3">DSM 27165</strain>
    </source>
</reference>
<dbReference type="RefSeq" id="WP_184033968.1">
    <property type="nucleotide sequence ID" value="NZ_JACHHY010000001.1"/>
</dbReference>
<dbReference type="Proteomes" id="UP000575898">
    <property type="component" value="Unassembled WGS sequence"/>
</dbReference>
<dbReference type="AlphaFoldDB" id="A0A840MJH0"/>
<dbReference type="Gene3D" id="3.30.300.90">
    <property type="entry name" value="BolA-like"/>
    <property type="match status" value="1"/>
</dbReference>
<gene>
    <name evidence="2" type="ORF">HNQ59_000219</name>
</gene>
<dbReference type="PIRSF" id="PIRSF003113">
    <property type="entry name" value="BolA"/>
    <property type="match status" value="1"/>
</dbReference>
<dbReference type="GO" id="GO:0016226">
    <property type="term" value="P:iron-sulfur cluster assembly"/>
    <property type="evidence" value="ECO:0007669"/>
    <property type="project" value="TreeGrafter"/>
</dbReference>
<evidence type="ECO:0000256" key="1">
    <source>
        <dbReference type="RuleBase" id="RU003860"/>
    </source>
</evidence>